<gene>
    <name evidence="1" type="ORF">K5V21_17950</name>
</gene>
<dbReference type="EMBL" id="JAIKTU010000021">
    <property type="protein sequence ID" value="MBY0757316.1"/>
    <property type="molecule type" value="Genomic_DNA"/>
</dbReference>
<dbReference type="SUPFAM" id="SSF82171">
    <property type="entry name" value="DPP6 N-terminal domain-like"/>
    <property type="match status" value="1"/>
</dbReference>
<proteinExistence type="predicted"/>
<name>A0ABS7L2L9_CLOSR</name>
<evidence type="ECO:0000313" key="2">
    <source>
        <dbReference type="Proteomes" id="UP001299068"/>
    </source>
</evidence>
<sequence length="335" mass="38327">MKKLKMILSWIALSLILQCGVLFFLDKFYFKDNTDVNMEQVAINNSHTNTNMHVQIPTNAKDIKVSYDGRYISYYENYSLQVCDTNSGDIKPLEDSEGREILRSVWLQDRNMLLTLEVQDNQIVLYNYEPQKGVNQKIVDICPYNSNYKNFDIQASTITGVTYVRVNNAIYRVDINQNFATNVPLTVRSLGSVSIMPTKDRLVYISKNGTIVHMTQPNERVPMNSKEPIEILGIDEDGYMYLGEVKDNLVNGIIKKSLENIDAKSEKIALDKSVDKKDIFINGKGDIYVNYSNKGMVKNIKSSKETKYKGKFISYYNDGVSSILDGKYYKTTFSK</sequence>
<evidence type="ECO:0000313" key="1">
    <source>
        <dbReference type="EMBL" id="MBY0757316.1"/>
    </source>
</evidence>
<keyword evidence="2" id="KW-1185">Reference proteome</keyword>
<comment type="caution">
    <text evidence="1">The sequence shown here is derived from an EMBL/GenBank/DDBJ whole genome shotgun (WGS) entry which is preliminary data.</text>
</comment>
<accession>A0ABS7L2L9</accession>
<dbReference type="RefSeq" id="WP_221862418.1">
    <property type="nucleotide sequence ID" value="NZ_JAIKTU010000021.1"/>
</dbReference>
<protein>
    <submittedName>
        <fullName evidence="1">Uncharacterized protein</fullName>
    </submittedName>
</protein>
<reference evidence="1 2" key="1">
    <citation type="journal article" date="2021" name="Cell Host Microbe">
        <title>in vivo commensal control of Clostridioides difficile virulence.</title>
        <authorList>
            <person name="Girinathan B.P."/>
            <person name="Dibenedetto N."/>
            <person name="Worley J.N."/>
            <person name="Peltier J."/>
            <person name="Arrieta-Ortiz M.L."/>
            <person name="Rupa Christinal Immanuel S."/>
            <person name="Lavin R."/>
            <person name="Delaney M.L."/>
            <person name="Cummins C."/>
            <person name="Hoffmann M."/>
            <person name="Luo Y."/>
            <person name="Gonzalez-Escalona N."/>
            <person name="Allard M."/>
            <person name="Onderdonk A.B."/>
            <person name="Gerber G.K."/>
            <person name="Sonenshein A.L."/>
            <person name="Baliga N."/>
            <person name="Dupuy B."/>
            <person name="Bry L."/>
        </authorList>
    </citation>
    <scope>NUCLEOTIDE SEQUENCE [LARGE SCALE GENOMIC DNA]</scope>
    <source>
        <strain evidence="1 2">DSM 599</strain>
    </source>
</reference>
<organism evidence="1 2">
    <name type="scientific">Clostridium sardiniense</name>
    <name type="common">Clostridium absonum</name>
    <dbReference type="NCBI Taxonomy" id="29369"/>
    <lineage>
        <taxon>Bacteria</taxon>
        <taxon>Bacillati</taxon>
        <taxon>Bacillota</taxon>
        <taxon>Clostridia</taxon>
        <taxon>Eubacteriales</taxon>
        <taxon>Clostridiaceae</taxon>
        <taxon>Clostridium</taxon>
    </lineage>
</organism>
<dbReference type="Proteomes" id="UP001299068">
    <property type="component" value="Unassembled WGS sequence"/>
</dbReference>